<evidence type="ECO:0000259" key="1">
    <source>
        <dbReference type="PROSITE" id="PS50995"/>
    </source>
</evidence>
<dbReference type="InterPro" id="IPR039422">
    <property type="entry name" value="MarR/SlyA-like"/>
</dbReference>
<sequence>MNHSRPRIIGVVNEVGRGSGLAETVVYRLGALGALANSRFAARIERHGLKPRHLALMTALDAGRVASQQDLAVRLGVAPSLVVALADHLESVGAVARTRDARDRRRQVLALTEHGRELLAVCAAAARQLDEELTAALPEGDRAALDRVLAALGVEAGGAA</sequence>
<proteinExistence type="predicted"/>
<dbReference type="Proteomes" id="UP001501444">
    <property type="component" value="Unassembled WGS sequence"/>
</dbReference>
<dbReference type="EMBL" id="BAAARV010000024">
    <property type="protein sequence ID" value="GAA2344356.1"/>
    <property type="molecule type" value="Genomic_DNA"/>
</dbReference>
<comment type="caution">
    <text evidence="2">The sequence shown here is derived from an EMBL/GenBank/DDBJ whole genome shotgun (WGS) entry which is preliminary data.</text>
</comment>
<organism evidence="2 3">
    <name type="scientific">Dactylosporangium salmoneum</name>
    <dbReference type="NCBI Taxonomy" id="53361"/>
    <lineage>
        <taxon>Bacteria</taxon>
        <taxon>Bacillati</taxon>
        <taxon>Actinomycetota</taxon>
        <taxon>Actinomycetes</taxon>
        <taxon>Micromonosporales</taxon>
        <taxon>Micromonosporaceae</taxon>
        <taxon>Dactylosporangium</taxon>
    </lineage>
</organism>
<evidence type="ECO:0000313" key="2">
    <source>
        <dbReference type="EMBL" id="GAA2344356.1"/>
    </source>
</evidence>
<protein>
    <recommendedName>
        <fullName evidence="1">HTH marR-type domain-containing protein</fullName>
    </recommendedName>
</protein>
<dbReference type="PROSITE" id="PS50995">
    <property type="entry name" value="HTH_MARR_2"/>
    <property type="match status" value="1"/>
</dbReference>
<dbReference type="InterPro" id="IPR000835">
    <property type="entry name" value="HTH_MarR-typ"/>
</dbReference>
<dbReference type="InterPro" id="IPR036390">
    <property type="entry name" value="WH_DNA-bd_sf"/>
</dbReference>
<reference evidence="3" key="1">
    <citation type="journal article" date="2019" name="Int. J. Syst. Evol. Microbiol.">
        <title>The Global Catalogue of Microorganisms (GCM) 10K type strain sequencing project: providing services to taxonomists for standard genome sequencing and annotation.</title>
        <authorList>
            <consortium name="The Broad Institute Genomics Platform"/>
            <consortium name="The Broad Institute Genome Sequencing Center for Infectious Disease"/>
            <person name="Wu L."/>
            <person name="Ma J."/>
        </authorList>
    </citation>
    <scope>NUCLEOTIDE SEQUENCE [LARGE SCALE GENOMIC DNA]</scope>
    <source>
        <strain evidence="3">JCM 3272</strain>
    </source>
</reference>
<accession>A0ABP5T7N5</accession>
<dbReference type="PANTHER" id="PTHR33164:SF43">
    <property type="entry name" value="HTH-TYPE TRANSCRIPTIONAL REPRESSOR YETL"/>
    <property type="match status" value="1"/>
</dbReference>
<dbReference type="Gene3D" id="1.10.10.10">
    <property type="entry name" value="Winged helix-like DNA-binding domain superfamily/Winged helix DNA-binding domain"/>
    <property type="match status" value="1"/>
</dbReference>
<gene>
    <name evidence="2" type="ORF">GCM10010170_029840</name>
</gene>
<dbReference type="SUPFAM" id="SSF46785">
    <property type="entry name" value="Winged helix' DNA-binding domain"/>
    <property type="match status" value="1"/>
</dbReference>
<dbReference type="InterPro" id="IPR036388">
    <property type="entry name" value="WH-like_DNA-bd_sf"/>
</dbReference>
<dbReference type="Pfam" id="PF12802">
    <property type="entry name" value="MarR_2"/>
    <property type="match status" value="1"/>
</dbReference>
<feature type="domain" description="HTH marR-type" evidence="1">
    <location>
        <begin position="22"/>
        <end position="154"/>
    </location>
</feature>
<dbReference type="PRINTS" id="PR00598">
    <property type="entry name" value="HTHMARR"/>
</dbReference>
<dbReference type="SMART" id="SM00347">
    <property type="entry name" value="HTH_MARR"/>
    <property type="match status" value="1"/>
</dbReference>
<name>A0ABP5T7N5_9ACTN</name>
<keyword evidence="3" id="KW-1185">Reference proteome</keyword>
<dbReference type="PANTHER" id="PTHR33164">
    <property type="entry name" value="TRANSCRIPTIONAL REGULATOR, MARR FAMILY"/>
    <property type="match status" value="1"/>
</dbReference>
<evidence type="ECO:0000313" key="3">
    <source>
        <dbReference type="Proteomes" id="UP001501444"/>
    </source>
</evidence>